<keyword evidence="3" id="KW-0808">Transferase</keyword>
<accession>A0ABU2N006</accession>
<sequence length="423" mass="46779">MNEDTREPVRLIDTCRVCDGNDWQEVVSFGPLPLANSFLEPADSYDDEPAYPLGVVSCRSCRLMSLTHVVDPEVLYRRYFYVTSDSRTMAEHMRHVAALCRDRFALPAGSFVVEMGSNTGQQLSAFQDIGMRTLGVDPARDLAAAAGERGVETLPDFFSGPTARRVLKEYGPARLILGRHVFAHIDNIAEIAVGVRELLEPAGVFAVEVPYALDMLEHNEFDTIYHEHLSYFAVDTLATLFGRHGLRVVDVERLAVHGGSILVFVGRDDGPWEPRPVVDRMREQERDFGLFEDATYAEFAGRVAGIGEKLPALVRSLVADGKRVAGYGAPAKGNTLLGVCGLGTDELEFSIDTTVLKHGRVLPGSHIPVRTPEYGKENPPDYYLLLAWNYAEEIIGKEREFLENGGRFIVPIPEPTIVSADDL</sequence>
<evidence type="ECO:0000313" key="3">
    <source>
        <dbReference type="EMBL" id="MDT0346418.1"/>
    </source>
</evidence>
<comment type="caution">
    <text evidence="3">The sequence shown here is derived from an EMBL/GenBank/DDBJ whole genome shotgun (WGS) entry which is preliminary data.</text>
</comment>
<keyword evidence="4" id="KW-1185">Reference proteome</keyword>
<dbReference type="Proteomes" id="UP001183246">
    <property type="component" value="Unassembled WGS sequence"/>
</dbReference>
<dbReference type="InterPro" id="IPR013630">
    <property type="entry name" value="Methyltransf_Zn-bd_dom_put"/>
</dbReference>
<dbReference type="GO" id="GO:0008168">
    <property type="term" value="F:methyltransferase activity"/>
    <property type="evidence" value="ECO:0007669"/>
    <property type="project" value="UniProtKB-KW"/>
</dbReference>
<evidence type="ECO:0000259" key="2">
    <source>
        <dbReference type="Pfam" id="PF08484"/>
    </source>
</evidence>
<feature type="domain" description="C-methyltransferase" evidence="2">
    <location>
        <begin position="256"/>
        <end position="413"/>
    </location>
</feature>
<dbReference type="Gene3D" id="6.10.250.3100">
    <property type="match status" value="1"/>
</dbReference>
<protein>
    <submittedName>
        <fullName evidence="3">Class I SAM-dependent methyltransferase</fullName>
        <ecNumber evidence="3">2.1.1.-</ecNumber>
    </submittedName>
</protein>
<dbReference type="Gene3D" id="3.40.50.150">
    <property type="entry name" value="Vaccinia Virus protein VP39"/>
    <property type="match status" value="1"/>
</dbReference>
<dbReference type="PANTHER" id="PTHR43861:SF5">
    <property type="entry name" value="BLL5978 PROTEIN"/>
    <property type="match status" value="1"/>
</dbReference>
<dbReference type="RefSeq" id="WP_311707543.1">
    <property type="nucleotide sequence ID" value="NZ_JAVREL010000020.1"/>
</dbReference>
<dbReference type="InterPro" id="IPR013691">
    <property type="entry name" value="MeTrfase_14"/>
</dbReference>
<keyword evidence="3" id="KW-0489">Methyltransferase</keyword>
<proteinExistence type="predicted"/>
<name>A0ABU2N006_9ACTN</name>
<dbReference type="SUPFAM" id="SSF53335">
    <property type="entry name" value="S-adenosyl-L-methionine-dependent methyltransferases"/>
    <property type="match status" value="1"/>
</dbReference>
<feature type="domain" description="Methyltransferase putative zinc binding" evidence="1">
    <location>
        <begin position="15"/>
        <end position="76"/>
    </location>
</feature>
<reference evidence="4" key="1">
    <citation type="submission" date="2023-07" db="EMBL/GenBank/DDBJ databases">
        <title>30 novel species of actinomycetes from the DSMZ collection.</title>
        <authorList>
            <person name="Nouioui I."/>
        </authorList>
    </citation>
    <scope>NUCLEOTIDE SEQUENCE [LARGE SCALE GENOMIC DNA]</scope>
    <source>
        <strain evidence="4">DSM 44938</strain>
    </source>
</reference>
<dbReference type="InterPro" id="IPR038576">
    <property type="entry name" value="Methyltransf_Zn-bd_dom_put_sf"/>
</dbReference>
<dbReference type="Gene3D" id="6.20.50.110">
    <property type="entry name" value="Methyltransferase, zinc-binding domain"/>
    <property type="match status" value="1"/>
</dbReference>
<dbReference type="Gene3D" id="3.40.50.720">
    <property type="entry name" value="NAD(P)-binding Rossmann-like Domain"/>
    <property type="match status" value="1"/>
</dbReference>
<dbReference type="Pfam" id="PF13489">
    <property type="entry name" value="Methyltransf_23"/>
    <property type="match status" value="1"/>
</dbReference>
<dbReference type="Pfam" id="PF08421">
    <property type="entry name" value="Methyltransf_13"/>
    <property type="match status" value="1"/>
</dbReference>
<evidence type="ECO:0000313" key="4">
    <source>
        <dbReference type="Proteomes" id="UP001183246"/>
    </source>
</evidence>
<organism evidence="3 4">
    <name type="scientific">Streptomyces litchfieldiae</name>
    <dbReference type="NCBI Taxonomy" id="3075543"/>
    <lineage>
        <taxon>Bacteria</taxon>
        <taxon>Bacillati</taxon>
        <taxon>Actinomycetota</taxon>
        <taxon>Actinomycetes</taxon>
        <taxon>Kitasatosporales</taxon>
        <taxon>Streptomycetaceae</taxon>
        <taxon>Streptomyces</taxon>
    </lineage>
</organism>
<dbReference type="EC" id="2.1.1.-" evidence="3"/>
<dbReference type="InterPro" id="IPR029063">
    <property type="entry name" value="SAM-dependent_MTases_sf"/>
</dbReference>
<gene>
    <name evidence="3" type="ORF">RM590_28095</name>
</gene>
<dbReference type="PANTHER" id="PTHR43861">
    <property type="entry name" value="TRANS-ACONITATE 2-METHYLTRANSFERASE-RELATED"/>
    <property type="match status" value="1"/>
</dbReference>
<dbReference type="EMBL" id="JAVREL010000020">
    <property type="protein sequence ID" value="MDT0346418.1"/>
    <property type="molecule type" value="Genomic_DNA"/>
</dbReference>
<dbReference type="GO" id="GO:0032259">
    <property type="term" value="P:methylation"/>
    <property type="evidence" value="ECO:0007669"/>
    <property type="project" value="UniProtKB-KW"/>
</dbReference>
<evidence type="ECO:0000259" key="1">
    <source>
        <dbReference type="Pfam" id="PF08421"/>
    </source>
</evidence>
<dbReference type="Pfam" id="PF08484">
    <property type="entry name" value="Methyltransf_14"/>
    <property type="match status" value="1"/>
</dbReference>